<dbReference type="EMBL" id="FPAS01000001">
    <property type="protein sequence ID" value="SFT55235.1"/>
    <property type="molecule type" value="Genomic_DNA"/>
</dbReference>
<evidence type="ECO:0000259" key="8">
    <source>
        <dbReference type="Pfam" id="PF10502"/>
    </source>
</evidence>
<dbReference type="InterPro" id="IPR019758">
    <property type="entry name" value="Pept_S26A_signal_pept_1_CS"/>
</dbReference>
<feature type="domain" description="Peptidase S26" evidence="8">
    <location>
        <begin position="518"/>
        <end position="612"/>
    </location>
</feature>
<organism evidence="9 10">
    <name type="scientific">Lishizhenia tianjinensis</name>
    <dbReference type="NCBI Taxonomy" id="477690"/>
    <lineage>
        <taxon>Bacteria</taxon>
        <taxon>Pseudomonadati</taxon>
        <taxon>Bacteroidota</taxon>
        <taxon>Flavobacteriia</taxon>
        <taxon>Flavobacteriales</taxon>
        <taxon>Crocinitomicaceae</taxon>
        <taxon>Lishizhenia</taxon>
    </lineage>
</organism>
<evidence type="ECO:0000256" key="4">
    <source>
        <dbReference type="ARBA" id="ARBA00019232"/>
    </source>
</evidence>
<feature type="domain" description="Peptidase S26" evidence="8">
    <location>
        <begin position="382"/>
        <end position="433"/>
    </location>
</feature>
<feature type="active site" evidence="6">
    <location>
        <position position="395"/>
    </location>
</feature>
<feature type="domain" description="Peptidase S26" evidence="8">
    <location>
        <begin position="161"/>
        <end position="267"/>
    </location>
</feature>
<dbReference type="InterPro" id="IPR043739">
    <property type="entry name" value="DUF5684"/>
</dbReference>
<comment type="similarity">
    <text evidence="2 7">Belongs to the peptidase S26 family.</text>
</comment>
<evidence type="ECO:0000256" key="5">
    <source>
        <dbReference type="ARBA" id="ARBA00022801"/>
    </source>
</evidence>
<evidence type="ECO:0000256" key="2">
    <source>
        <dbReference type="ARBA" id="ARBA00009370"/>
    </source>
</evidence>
<comment type="caution">
    <text evidence="7">Lacks conserved residue(s) required for the propagation of feature annotation.</text>
</comment>
<evidence type="ECO:0000256" key="6">
    <source>
        <dbReference type="PIRSR" id="PIRSR600223-1"/>
    </source>
</evidence>
<dbReference type="SUPFAM" id="SSF51306">
    <property type="entry name" value="LexA/Signal peptidase"/>
    <property type="match status" value="3"/>
</dbReference>
<dbReference type="Proteomes" id="UP000236454">
    <property type="component" value="Unassembled WGS sequence"/>
</dbReference>
<feature type="transmembrane region" description="Helical" evidence="7">
    <location>
        <begin position="129"/>
        <end position="151"/>
    </location>
</feature>
<comment type="catalytic activity">
    <reaction evidence="1 7">
        <text>Cleavage of hydrophobic, N-terminal signal or leader sequences from secreted and periplasmic proteins.</text>
        <dbReference type="EC" id="3.4.21.89"/>
    </reaction>
</comment>
<dbReference type="PROSITE" id="PS00761">
    <property type="entry name" value="SPASE_I_3"/>
    <property type="match status" value="1"/>
</dbReference>
<accession>A0A1I6YXP4</accession>
<dbReference type="PRINTS" id="PR00727">
    <property type="entry name" value="LEADERPTASE"/>
</dbReference>
<dbReference type="Pfam" id="PF10502">
    <property type="entry name" value="Peptidase_S26"/>
    <property type="match status" value="3"/>
</dbReference>
<dbReference type="GO" id="GO:0004252">
    <property type="term" value="F:serine-type endopeptidase activity"/>
    <property type="evidence" value="ECO:0007669"/>
    <property type="project" value="InterPro"/>
</dbReference>
<dbReference type="InterPro" id="IPR036286">
    <property type="entry name" value="LexA/Signal_pep-like_sf"/>
</dbReference>
<feature type="transmembrane region" description="Helical" evidence="7">
    <location>
        <begin position="82"/>
        <end position="101"/>
    </location>
</feature>
<dbReference type="GO" id="GO:0006465">
    <property type="term" value="P:signal peptide processing"/>
    <property type="evidence" value="ECO:0007669"/>
    <property type="project" value="InterPro"/>
</dbReference>
<feature type="transmembrane region" description="Helical" evidence="7">
    <location>
        <begin position="5"/>
        <end position="23"/>
    </location>
</feature>
<dbReference type="AlphaFoldDB" id="A0A1I6YXP4"/>
<keyword evidence="10" id="KW-1185">Reference proteome</keyword>
<dbReference type="Pfam" id="PF18936">
    <property type="entry name" value="DUF5684"/>
    <property type="match status" value="1"/>
</dbReference>
<dbReference type="CDD" id="cd06530">
    <property type="entry name" value="S26_SPase_I"/>
    <property type="match status" value="2"/>
</dbReference>
<evidence type="ECO:0000313" key="10">
    <source>
        <dbReference type="Proteomes" id="UP000236454"/>
    </source>
</evidence>
<dbReference type="PANTHER" id="PTHR43390">
    <property type="entry name" value="SIGNAL PEPTIDASE I"/>
    <property type="match status" value="1"/>
</dbReference>
<dbReference type="InterPro" id="IPR000223">
    <property type="entry name" value="Pept_S26A_signal_pept_1"/>
</dbReference>
<dbReference type="GO" id="GO:0009003">
    <property type="term" value="F:signal peptidase activity"/>
    <property type="evidence" value="ECO:0007669"/>
    <property type="project" value="UniProtKB-EC"/>
</dbReference>
<feature type="transmembrane region" description="Helical" evidence="7">
    <location>
        <begin position="163"/>
        <end position="182"/>
    </location>
</feature>
<evidence type="ECO:0000256" key="7">
    <source>
        <dbReference type="RuleBase" id="RU362042"/>
    </source>
</evidence>
<keyword evidence="7" id="KW-1133">Transmembrane helix</keyword>
<keyword evidence="7" id="KW-0812">Transmembrane</keyword>
<dbReference type="PANTHER" id="PTHR43390:SF1">
    <property type="entry name" value="CHLOROPLAST PROCESSING PEPTIDASE"/>
    <property type="match status" value="1"/>
</dbReference>
<keyword evidence="7" id="KW-0645">Protease</keyword>
<dbReference type="NCBIfam" id="TIGR02227">
    <property type="entry name" value="sigpep_I_bact"/>
    <property type="match status" value="2"/>
</dbReference>
<reference evidence="9 10" key="1">
    <citation type="submission" date="2016-10" db="EMBL/GenBank/DDBJ databases">
        <authorList>
            <person name="de Groot N.N."/>
        </authorList>
    </citation>
    <scope>NUCLEOTIDE SEQUENCE [LARGE SCALE GENOMIC DNA]</scope>
    <source>
        <strain evidence="9 10">CGMCC 1.7005</strain>
    </source>
</reference>
<dbReference type="GO" id="GO:0016020">
    <property type="term" value="C:membrane"/>
    <property type="evidence" value="ECO:0007669"/>
    <property type="project" value="UniProtKB-SubCell"/>
</dbReference>
<keyword evidence="5 7" id="KW-0378">Hydrolase</keyword>
<evidence type="ECO:0000313" key="9">
    <source>
        <dbReference type="EMBL" id="SFT55235.1"/>
    </source>
</evidence>
<comment type="subcellular location">
    <subcellularLocation>
        <location evidence="7">Membrane</location>
        <topology evidence="7">Single-pass type II membrane protein</topology>
    </subcellularLocation>
</comment>
<dbReference type="RefSeq" id="WP_090247469.1">
    <property type="nucleotide sequence ID" value="NZ_FPAS01000001.1"/>
</dbReference>
<dbReference type="STRING" id="477690.SAMN05216474_1271"/>
<name>A0A1I6YXP4_9FLAO</name>
<dbReference type="OrthoDB" id="9802919at2"/>
<protein>
    <recommendedName>
        <fullName evidence="4 7">Signal peptidase I</fullName>
        <ecNumber evidence="3 7">3.4.21.89</ecNumber>
    </recommendedName>
</protein>
<dbReference type="InterPro" id="IPR019533">
    <property type="entry name" value="Peptidase_S26"/>
</dbReference>
<dbReference type="EC" id="3.4.21.89" evidence="3 7"/>
<dbReference type="Gene3D" id="2.10.109.10">
    <property type="entry name" value="Umud Fragment, subunit A"/>
    <property type="match status" value="2"/>
</dbReference>
<keyword evidence="7" id="KW-0472">Membrane</keyword>
<evidence type="ECO:0000256" key="1">
    <source>
        <dbReference type="ARBA" id="ARBA00000677"/>
    </source>
</evidence>
<feature type="active site" evidence="6">
    <location>
        <position position="191"/>
    </location>
</feature>
<sequence length="631" mass="73314">MSALYFYLFFIVYPILAMWPKIFKKAGRQTWEAFVPGYNYAIANKISGQPWWWALFLIIPGIHIFMWMVINVSLIRKFGKVSVVDTLLGIFFPFVPMYQIAGDENAKANYTTDWENAKQVAERTAGDHIVLFLSLPILGHILAYTLGAAQSKKKSKKSKIKEWGDTVLFALIAASGIRTYVFEPFQIPTGSMEKTLLVGDFLFVNKLAYGPKVPVTPVSFPLVHNFIPYLNIKSYVGVEKLEYTRLPGFTDVNRYDVVVFNYPSGDTAVYDPRMPFGLMGHDYHGLIIGEAQHQFQLANQNNFNKVNELKNKLRERIYTDSTITNPDSLYDAKLEEIKSKDFYVDWSTFLDELEKWKAKARYEFAVNKRTYNQGSYVDHMGVIPRPVDKRENYIKRCVGIPGDSLEVIDAQLYVNGTPAPIFEHQNLRYEADRNQLASLVGLMNRMGLEENRDYRVSYDDQTKAFLFLTAEEHKELSQHITLTPKLDEDVAYYKNFDDVEMKINNLSYYPKHPDVHNTSTNFQKFYIPRKGDKIQLTRKNVIWYKRVITAYEGHTFEEKDGQYYIDGELANDYTFEMNYYWMMGDNRYNSADSRVWGFVPEDHIVGKASLVWLSKNPNGGFRTERFFTWIK</sequence>
<evidence type="ECO:0000256" key="3">
    <source>
        <dbReference type="ARBA" id="ARBA00013208"/>
    </source>
</evidence>
<feature type="transmembrane region" description="Helical" evidence="7">
    <location>
        <begin position="51"/>
        <end position="70"/>
    </location>
</feature>
<gene>
    <name evidence="9" type="ORF">SAMN05216474_1271</name>
</gene>
<proteinExistence type="inferred from homology"/>